<protein>
    <submittedName>
        <fullName evidence="2">Uncharacterized protein</fullName>
    </submittedName>
</protein>
<evidence type="ECO:0000256" key="1">
    <source>
        <dbReference type="SAM" id="Phobius"/>
    </source>
</evidence>
<dbReference type="VEuPathDB" id="FungiDB:PPTG_15309"/>
<dbReference type="EMBL" id="KI694348">
    <property type="protein sequence ID" value="ETM40427.1"/>
    <property type="molecule type" value="Genomic_DNA"/>
</dbReference>
<proteinExistence type="predicted"/>
<organism evidence="2">
    <name type="scientific">Phytophthora nicotianae</name>
    <name type="common">Potato buckeye rot agent</name>
    <name type="synonym">Phytophthora parasitica</name>
    <dbReference type="NCBI Taxonomy" id="4792"/>
    <lineage>
        <taxon>Eukaryota</taxon>
        <taxon>Sar</taxon>
        <taxon>Stramenopiles</taxon>
        <taxon>Oomycota</taxon>
        <taxon>Peronosporomycetes</taxon>
        <taxon>Peronosporales</taxon>
        <taxon>Peronosporaceae</taxon>
        <taxon>Phytophthora</taxon>
    </lineage>
</organism>
<feature type="transmembrane region" description="Helical" evidence="1">
    <location>
        <begin position="467"/>
        <end position="485"/>
    </location>
</feature>
<feature type="transmembrane region" description="Helical" evidence="1">
    <location>
        <begin position="37"/>
        <end position="64"/>
    </location>
</feature>
<keyword evidence="1" id="KW-0812">Transmembrane</keyword>
<keyword evidence="1" id="KW-1133">Transmembrane helix</keyword>
<feature type="transmembrane region" description="Helical" evidence="1">
    <location>
        <begin position="412"/>
        <end position="439"/>
    </location>
</feature>
<dbReference type="AlphaFoldDB" id="W2MVL5"/>
<name>W2MVL5_PHYNI</name>
<gene>
    <name evidence="2" type="ORF">L914_13611</name>
</gene>
<feature type="transmembrane region" description="Helical" evidence="1">
    <location>
        <begin position="137"/>
        <end position="156"/>
    </location>
</feature>
<evidence type="ECO:0000313" key="2">
    <source>
        <dbReference type="EMBL" id="ETM40427.1"/>
    </source>
</evidence>
<feature type="transmembrane region" description="Helical" evidence="1">
    <location>
        <begin position="109"/>
        <end position="131"/>
    </location>
</feature>
<feature type="transmembrane region" description="Helical" evidence="1">
    <location>
        <begin position="76"/>
        <end position="97"/>
    </location>
</feature>
<accession>W2MVL5</accession>
<dbReference type="Proteomes" id="UP000054532">
    <property type="component" value="Unassembled WGS sequence"/>
</dbReference>
<sequence>MRSRLRQLWESLQVELHGKYSTNRVLQLSKYTNNTSWLHVITVLIVTPLPCLLVTVLVDILPLADPAEGASANKLFFLRDFVISSVLTFICIHQFRISIPVLPYPIWRAFVNSIWISVICVATLYALVITIGFPMPFSMVVVTPVWITLISISMAIEWMDKIRKTPGAEIMMNNVIKVWICQVTLESIYPPYYYVFTILPDRGQMVFALILPVIKLAMRNFFARTVVHLTDEMPEVIVFNVEVFNALFVSYCMQNSPSTWTTLELMFGDIAMILISVQDMESIRRDLKELELRIGQENSSSSCCALDLNAGNRRPTTLDRTQVLLEQDAQQQGKEVSRRLELELDSEQRSPEQVKPSRNKVAVASRVVSLPVRIVTNKHRDRVKVQPTVVSAGKSLRKFSVKLRYTRKVQTLLYMAEFLLLLNYVEVVIPLVFSIYMFATYQLPNREYYSQLHGMTQTELMQTLENVMFYCLLQTVSLLLLIFILQRKVGLSPMHQLAYVLEKQYSGVQTRLVFWVFYNVQASLQHTLVMTTPSDFCGCTTPLTMACEN</sequence>
<reference evidence="2" key="1">
    <citation type="submission" date="2013-11" db="EMBL/GenBank/DDBJ databases">
        <title>The Genome Sequence of Phytophthora parasitica IAC_01/95.</title>
        <authorList>
            <consortium name="The Broad Institute Genomics Platform"/>
            <person name="Russ C."/>
            <person name="Tyler B."/>
            <person name="Panabieres F."/>
            <person name="Shan W."/>
            <person name="Tripathy S."/>
            <person name="Grunwald N."/>
            <person name="Machado M."/>
            <person name="Johnson C.S."/>
            <person name="Arredondo F."/>
            <person name="Hong C."/>
            <person name="Coffey M."/>
            <person name="Young S.K."/>
            <person name="Zeng Q."/>
            <person name="Gargeya S."/>
            <person name="Fitzgerald M."/>
            <person name="Abouelleil A."/>
            <person name="Alvarado L."/>
            <person name="Chapman S.B."/>
            <person name="Gainer-Dewar J."/>
            <person name="Goldberg J."/>
            <person name="Griggs A."/>
            <person name="Gujja S."/>
            <person name="Hansen M."/>
            <person name="Howarth C."/>
            <person name="Imamovic A."/>
            <person name="Ireland A."/>
            <person name="Larimer J."/>
            <person name="McCowan C."/>
            <person name="Murphy C."/>
            <person name="Pearson M."/>
            <person name="Poon T.W."/>
            <person name="Priest M."/>
            <person name="Roberts A."/>
            <person name="Saif S."/>
            <person name="Shea T."/>
            <person name="Sykes S."/>
            <person name="Wortman J."/>
            <person name="Nusbaum C."/>
            <person name="Birren B."/>
        </authorList>
    </citation>
    <scope>NUCLEOTIDE SEQUENCE [LARGE SCALE GENOMIC DNA]</scope>
    <source>
        <strain evidence="2">IAC_01/95</strain>
    </source>
</reference>
<keyword evidence="1" id="KW-0472">Membrane</keyword>